<dbReference type="PANTHER" id="PTHR36011">
    <property type="entry name" value="BAT2 DOMAIN PROTEIN"/>
    <property type="match status" value="1"/>
</dbReference>
<name>A0A6N2B761_SOLCI</name>
<dbReference type="PANTHER" id="PTHR36011:SF1">
    <property type="entry name" value="BAT2 DOMAIN PROTEIN"/>
    <property type="match status" value="1"/>
</dbReference>
<organism evidence="3">
    <name type="scientific">Solanum chilense</name>
    <name type="common">Tomato</name>
    <name type="synonym">Lycopersicon chilense</name>
    <dbReference type="NCBI Taxonomy" id="4083"/>
    <lineage>
        <taxon>Eukaryota</taxon>
        <taxon>Viridiplantae</taxon>
        <taxon>Streptophyta</taxon>
        <taxon>Embryophyta</taxon>
        <taxon>Tracheophyta</taxon>
        <taxon>Spermatophyta</taxon>
        <taxon>Magnoliopsida</taxon>
        <taxon>eudicotyledons</taxon>
        <taxon>Gunneridae</taxon>
        <taxon>Pentapetalae</taxon>
        <taxon>asterids</taxon>
        <taxon>lamiids</taxon>
        <taxon>Solanales</taxon>
        <taxon>Solanaceae</taxon>
        <taxon>Solanoideae</taxon>
        <taxon>Solaneae</taxon>
        <taxon>Solanum</taxon>
        <taxon>Solanum subgen. Lycopersicon</taxon>
    </lineage>
</organism>
<evidence type="ECO:0000259" key="2">
    <source>
        <dbReference type="Pfam" id="PF25074"/>
    </source>
</evidence>
<feature type="compositionally biased region" description="Basic and acidic residues" evidence="1">
    <location>
        <begin position="86"/>
        <end position="96"/>
    </location>
</feature>
<evidence type="ECO:0000313" key="3">
    <source>
        <dbReference type="EMBL" id="TMW89754.1"/>
    </source>
</evidence>
<dbReference type="AlphaFoldDB" id="A0A6N2B761"/>
<dbReference type="Pfam" id="PF25074">
    <property type="entry name" value="DUF7798"/>
    <property type="match status" value="1"/>
</dbReference>
<reference evidence="3" key="1">
    <citation type="submission" date="2019-05" db="EMBL/GenBank/DDBJ databases">
        <title>The de novo reference genome and transcriptome assemblies of the wild tomato species Solanum chilense.</title>
        <authorList>
            <person name="Stam R."/>
            <person name="Nosenko T."/>
            <person name="Hoerger A.C."/>
            <person name="Stephan W."/>
            <person name="Seidel M.A."/>
            <person name="Kuhn J.M.M."/>
            <person name="Haberer G."/>
            <person name="Tellier A."/>
        </authorList>
    </citation>
    <scope>NUCLEOTIDE SEQUENCE</scope>
    <source>
        <tissue evidence="3">Mature leaves</tissue>
    </source>
</reference>
<accession>A0A6N2B761</accession>
<comment type="caution">
    <text evidence="3">The sequence shown here is derived from an EMBL/GenBank/DDBJ whole genome shotgun (WGS) entry which is preliminary data.</text>
</comment>
<dbReference type="InterPro" id="IPR056700">
    <property type="entry name" value="DUF7798"/>
</dbReference>
<feature type="domain" description="DUF7798" evidence="2">
    <location>
        <begin position="270"/>
        <end position="540"/>
    </location>
</feature>
<feature type="region of interest" description="Disordered" evidence="1">
    <location>
        <begin position="1"/>
        <end position="33"/>
    </location>
</feature>
<protein>
    <recommendedName>
        <fullName evidence="2">DUF7798 domain-containing protein</fullName>
    </recommendedName>
</protein>
<proteinExistence type="predicted"/>
<sequence length="543" mass="58701">MVDDTTKPPTEAIVEKQEEAQPPPVPEVAGGGGGWGGWGFSAFSYISDIQKAATTAAEEISRNAVEAAKSAAKSLADVQNSLEDTESLKEDEREVLVEEESEDENDKKRKVALEKLEKASEDSLLGQGLRVIDHSVENFASGAWQALGNAFKGSSDLVHKLENSAASIAESVQHGGLPATTGSVAPSILEVCIRFNFILFGQVECVLAAIFIVHNFLQTGKAFTAKGMHVLELLGKETMDLLISETGIRVDPGSKEGGGETDEDQFYEEVTFDRCFYIYGGPEQLEELEALSNHYALLFNRRKAKIPSDQRSSYDGKLKEVQEIFDLSSEAYESGKESGKGKEVETGIADSTDEVKNLHDSSVDKAAELAAGFTNVLVGLAPNDMVQRTARRLDTLHSEGVHRLSELCCFAATQLVMLGKSIISTANKVGDQDANVEILKMEWPEDSIERAKLIRSKACSMTRCVETVSSSFITGISEVAEAYLAAVKSVSADSHEVPQKSIQEKANAYAENLRAAHSTAMGKIQDGLQYLPYVVISTSMPAA</sequence>
<dbReference type="EMBL" id="RXGB01004404">
    <property type="protein sequence ID" value="TMW89754.1"/>
    <property type="molecule type" value="Genomic_DNA"/>
</dbReference>
<gene>
    <name evidence="3" type="ORF">EJD97_016696</name>
</gene>
<evidence type="ECO:0000256" key="1">
    <source>
        <dbReference type="SAM" id="MobiDB-lite"/>
    </source>
</evidence>
<feature type="region of interest" description="Disordered" evidence="1">
    <location>
        <begin position="72"/>
        <end position="108"/>
    </location>
</feature>